<dbReference type="SMART" id="SM00262">
    <property type="entry name" value="GEL"/>
    <property type="match status" value="6"/>
</dbReference>
<dbReference type="InterPro" id="IPR007122">
    <property type="entry name" value="Villin/Gelsolin"/>
</dbReference>
<name>A0ABN7SB51_OIKDI</name>
<dbReference type="Pfam" id="PF00626">
    <property type="entry name" value="Gelsolin"/>
    <property type="match status" value="6"/>
</dbReference>
<feature type="domain" description="HP" evidence="5">
    <location>
        <begin position="773"/>
        <end position="838"/>
    </location>
</feature>
<dbReference type="CDD" id="cd11289">
    <property type="entry name" value="gelsolin_S2_like"/>
    <property type="match status" value="1"/>
</dbReference>
<dbReference type="CDD" id="cd11292">
    <property type="entry name" value="gelsolin_S3_like"/>
    <property type="match status" value="1"/>
</dbReference>
<reference evidence="6 7" key="1">
    <citation type="submission" date="2021-04" db="EMBL/GenBank/DDBJ databases">
        <authorList>
            <person name="Bliznina A."/>
        </authorList>
    </citation>
    <scope>NUCLEOTIDE SEQUENCE [LARGE SCALE GENOMIC DNA]</scope>
</reference>
<keyword evidence="4" id="KW-0009">Actin-binding</keyword>
<dbReference type="CDD" id="cd11288">
    <property type="entry name" value="gelsolin_S5_like"/>
    <property type="match status" value="1"/>
</dbReference>
<comment type="similarity">
    <text evidence="1">Belongs to the villin/gelsolin family.</text>
</comment>
<dbReference type="Proteomes" id="UP001158576">
    <property type="component" value="Chromosome XSR"/>
</dbReference>
<keyword evidence="3" id="KW-0677">Repeat</keyword>
<dbReference type="InterPro" id="IPR003128">
    <property type="entry name" value="Villin_headpiece"/>
</dbReference>
<dbReference type="SUPFAM" id="SSF82754">
    <property type="entry name" value="C-terminal, gelsolin-like domain of Sec23/24"/>
    <property type="match status" value="2"/>
</dbReference>
<evidence type="ECO:0000256" key="4">
    <source>
        <dbReference type="ARBA" id="ARBA00023203"/>
    </source>
</evidence>
<dbReference type="PANTHER" id="PTHR11977:SF123">
    <property type="entry name" value="GELSOLIN"/>
    <property type="match status" value="1"/>
</dbReference>
<evidence type="ECO:0000259" key="5">
    <source>
        <dbReference type="PROSITE" id="PS51089"/>
    </source>
</evidence>
<dbReference type="SMART" id="SM00153">
    <property type="entry name" value="VHP"/>
    <property type="match status" value="1"/>
</dbReference>
<dbReference type="PRINTS" id="PR00597">
    <property type="entry name" value="GELSOLIN"/>
</dbReference>
<dbReference type="EMBL" id="OU015569">
    <property type="protein sequence ID" value="CAG5094131.1"/>
    <property type="molecule type" value="Genomic_DNA"/>
</dbReference>
<dbReference type="CDD" id="cd11290">
    <property type="entry name" value="gelsolin_S1_like"/>
    <property type="match status" value="1"/>
</dbReference>
<dbReference type="SUPFAM" id="SSF55753">
    <property type="entry name" value="Actin depolymerizing proteins"/>
    <property type="match status" value="4"/>
</dbReference>
<dbReference type="InterPro" id="IPR029006">
    <property type="entry name" value="ADF-H/Gelsolin-like_dom_sf"/>
</dbReference>
<dbReference type="Gene3D" id="1.10.950.10">
    <property type="entry name" value="Villin headpiece domain"/>
    <property type="match status" value="1"/>
</dbReference>
<dbReference type="CDD" id="cd11291">
    <property type="entry name" value="gelsolin_S6_like"/>
    <property type="match status" value="1"/>
</dbReference>
<dbReference type="CDD" id="cd11293">
    <property type="entry name" value="gelsolin_S4_like"/>
    <property type="match status" value="1"/>
</dbReference>
<evidence type="ECO:0000256" key="1">
    <source>
        <dbReference type="ARBA" id="ARBA00008418"/>
    </source>
</evidence>
<evidence type="ECO:0000313" key="6">
    <source>
        <dbReference type="EMBL" id="CAG5094131.1"/>
    </source>
</evidence>
<dbReference type="InterPro" id="IPR036886">
    <property type="entry name" value="Villin_headpiece_dom_sf"/>
</dbReference>
<dbReference type="PANTHER" id="PTHR11977">
    <property type="entry name" value="VILLIN"/>
    <property type="match status" value="1"/>
</dbReference>
<keyword evidence="2" id="KW-0117">Actin capping</keyword>
<organism evidence="6 7">
    <name type="scientific">Oikopleura dioica</name>
    <name type="common">Tunicate</name>
    <dbReference type="NCBI Taxonomy" id="34765"/>
    <lineage>
        <taxon>Eukaryota</taxon>
        <taxon>Metazoa</taxon>
        <taxon>Chordata</taxon>
        <taxon>Tunicata</taxon>
        <taxon>Appendicularia</taxon>
        <taxon>Copelata</taxon>
        <taxon>Oikopleuridae</taxon>
        <taxon>Oikopleura</taxon>
    </lineage>
</organism>
<proteinExistence type="inferred from homology"/>
<evidence type="ECO:0000313" key="7">
    <source>
        <dbReference type="Proteomes" id="UP001158576"/>
    </source>
</evidence>
<dbReference type="InterPro" id="IPR036180">
    <property type="entry name" value="Gelsolin-like_dom_sf"/>
</dbReference>
<protein>
    <submittedName>
        <fullName evidence="6">Oidioi.mRNA.OKI2018_I69.XSR.g13275.t2.cds</fullName>
    </submittedName>
</protein>
<dbReference type="SUPFAM" id="SSF47050">
    <property type="entry name" value="VHP, Villin headpiece domain"/>
    <property type="match status" value="1"/>
</dbReference>
<dbReference type="PROSITE" id="PS51089">
    <property type="entry name" value="HP"/>
    <property type="match status" value="1"/>
</dbReference>
<evidence type="ECO:0000256" key="3">
    <source>
        <dbReference type="ARBA" id="ARBA00022737"/>
    </source>
</evidence>
<evidence type="ECO:0000256" key="2">
    <source>
        <dbReference type="ARBA" id="ARBA00022467"/>
    </source>
</evidence>
<accession>A0ABN7SB51</accession>
<keyword evidence="7" id="KW-1185">Reference proteome</keyword>
<dbReference type="InterPro" id="IPR007123">
    <property type="entry name" value="Gelsolin-like_dom"/>
</dbReference>
<gene>
    <name evidence="6" type="ORF">OKIOD_LOCUS4833</name>
</gene>
<dbReference type="Pfam" id="PF02209">
    <property type="entry name" value="VHP"/>
    <property type="match status" value="1"/>
</dbReference>
<dbReference type="Gene3D" id="3.40.20.10">
    <property type="entry name" value="Severin"/>
    <property type="match status" value="6"/>
</dbReference>
<sequence>MNRVFQTAGKEPGLQVWRVEDFELNLISKSQHGSFYNGDCYLVLCTKRSGNSLIYDLHFWIGSQSSQDEQGAAAALTTQLDDYLRGLPTQHRECEGAESKAFRGYFKGSLIIKEGGVKSGFNHVETNHYAIRRLLHVKGKKHVHAREVPLSWNSMNDGDVFILDVGQGLIQWNAPKSNRQERLKAAELARNIRDRERGGRIPIVTIDAGEEADYPQCQEIIFKLLGPKPDKLHKARPDDAVDRKAASEIKLYHVSSASGQLVVTEIGERPLVQKMLDHNDCYCVDLGGQQIFVWKGRGATAEEKSGVLSKATKYIEARGYPKTTPLEIVNDGSESALFRSVFQTWKDPYAVSSPQAPSPKSYSSSNISKVKATKFDVESMHEKPGVAAKHRMVDDGTGQVDVYRVENNSLAEVAENQRGIFYGGDCYIVFYTYMTGNVPNYIIYIWQGRHAGQDEVTASAYLAVVLDRQFNDEPTQVLVTMGKEPMHFMAMFKGKMLVYEGGTGRNQVEAYSAPIQLFQVRGTEEWSTKAFEVPPTASSLNSNDVFVLLSKRTNSAFLWFGRGCSGDEREMGRLVAQRLTGEIEVEIIAEGQETHQFWAELGGQAEYASGKEFQDDGCFEPRLFECSNASGTFICDEVLHFSQTDLDTEDVMLLDTWSQVFIWVGAGALKEEKEQAIVAAYEYLNTDPAGRDPATNIVLVKQGREPPTFTGWFMAWDPNMWSEGKTYEQIKAEMGSDDLFRSITLEDLSTGEASEKVEGGGIDLLNLIPVLDGGATRFLSYEELVNLSPDEAFGIDITAKEAHLTDDDFVAVFQMTKSEFKLLPKWKQNNLKKQMRLF</sequence>